<comment type="similarity">
    <text evidence="1">Belongs to the ATP-dependent AMP-binding enzyme family.</text>
</comment>
<accession>A0A1H8F1M3</accession>
<reference evidence="5 6" key="1">
    <citation type="submission" date="2016-10" db="EMBL/GenBank/DDBJ databases">
        <authorList>
            <person name="de Groot N.N."/>
        </authorList>
    </citation>
    <scope>NUCLEOTIDE SEQUENCE [LARGE SCALE GENOMIC DNA]</scope>
    <source>
        <strain evidence="5 6">DSM 8512</strain>
    </source>
</reference>
<dbReference type="GO" id="GO:0031956">
    <property type="term" value="F:medium-chain fatty acid-CoA ligase activity"/>
    <property type="evidence" value="ECO:0007669"/>
    <property type="project" value="TreeGrafter"/>
</dbReference>
<gene>
    <name evidence="5" type="ORF">SAMN04489859_1003111</name>
</gene>
<dbReference type="InterPro" id="IPR045851">
    <property type="entry name" value="AMP-bd_C_sf"/>
</dbReference>
<feature type="domain" description="AMP-binding enzyme C-terminal" evidence="4">
    <location>
        <begin position="300"/>
        <end position="372"/>
    </location>
</feature>
<dbReference type="Gene3D" id="3.40.50.12780">
    <property type="entry name" value="N-terminal domain of ligase-like"/>
    <property type="match status" value="1"/>
</dbReference>
<dbReference type="EMBL" id="FODE01000003">
    <property type="protein sequence ID" value="SEN25663.1"/>
    <property type="molecule type" value="Genomic_DNA"/>
</dbReference>
<keyword evidence="2" id="KW-0436">Ligase</keyword>
<organism evidence="5 6">
    <name type="scientific">Paracoccus alcaliphilus</name>
    <dbReference type="NCBI Taxonomy" id="34002"/>
    <lineage>
        <taxon>Bacteria</taxon>
        <taxon>Pseudomonadati</taxon>
        <taxon>Pseudomonadota</taxon>
        <taxon>Alphaproteobacteria</taxon>
        <taxon>Rhodobacterales</taxon>
        <taxon>Paracoccaceae</taxon>
        <taxon>Paracoccus</taxon>
    </lineage>
</organism>
<feature type="domain" description="AMP-dependent synthetase/ligase" evidence="3">
    <location>
        <begin position="58"/>
        <end position="249"/>
    </location>
</feature>
<sequence length="386" mass="40392">MKDGVAPHFNPARPGAVIGCGLRGQNAGAVAALLDCLARGLPVHASLDGIRAAAPEPAPLLYCQSSGSGGRVKTIRRSHASWIASFEVNRAAFGLSDRDRYGVLGQMGHSLSLYAALEALHLGAGLAVLAGDGPRSQIRQLADLRITVLYATPTQLRRLLLAAEGALPAMSHIICGGGKLDQACQDGMAALCPNATIREFYGASETSFITIADAGTPGGSVGRAYPQVRIRIDEDGRIFVASPYLFDGYAEPDLLPVPRDGDYIRTGDIGWLDAAGHLFLRGRESRMVTVADRNLFLEDVEAAMMAVGAGACAAVAVPDLQRGHAVIAVVEGAEDDALAARLRRACRDALGDHAAPRRVVFVPSLPMLASDKPDLAALAGMFGTVP</sequence>
<dbReference type="GO" id="GO:0006631">
    <property type="term" value="P:fatty acid metabolic process"/>
    <property type="evidence" value="ECO:0007669"/>
    <property type="project" value="TreeGrafter"/>
</dbReference>
<evidence type="ECO:0000313" key="5">
    <source>
        <dbReference type="EMBL" id="SEN25663.1"/>
    </source>
</evidence>
<dbReference type="InterPro" id="IPR025110">
    <property type="entry name" value="AMP-bd_C"/>
</dbReference>
<dbReference type="InterPro" id="IPR042099">
    <property type="entry name" value="ANL_N_sf"/>
</dbReference>
<evidence type="ECO:0000313" key="6">
    <source>
        <dbReference type="Proteomes" id="UP000199054"/>
    </source>
</evidence>
<dbReference type="SUPFAM" id="SSF56801">
    <property type="entry name" value="Acetyl-CoA synthetase-like"/>
    <property type="match status" value="1"/>
</dbReference>
<name>A0A1H8F1M3_9RHOB</name>
<protein>
    <submittedName>
        <fullName evidence="5">Long-chain acyl-CoA synthetase</fullName>
    </submittedName>
</protein>
<evidence type="ECO:0000256" key="1">
    <source>
        <dbReference type="ARBA" id="ARBA00006432"/>
    </source>
</evidence>
<dbReference type="STRING" id="34002.SAMN04489859_1003111"/>
<dbReference type="AlphaFoldDB" id="A0A1H8F1M3"/>
<dbReference type="Gene3D" id="3.30.300.30">
    <property type="match status" value="1"/>
</dbReference>
<dbReference type="Pfam" id="PF00501">
    <property type="entry name" value="AMP-binding"/>
    <property type="match status" value="1"/>
</dbReference>
<dbReference type="InterPro" id="IPR000873">
    <property type="entry name" value="AMP-dep_synth/lig_dom"/>
</dbReference>
<dbReference type="RefSeq" id="WP_090610514.1">
    <property type="nucleotide sequence ID" value="NZ_CP067125.1"/>
</dbReference>
<dbReference type="OrthoDB" id="9803968at2"/>
<evidence type="ECO:0000259" key="3">
    <source>
        <dbReference type="Pfam" id="PF00501"/>
    </source>
</evidence>
<keyword evidence="6" id="KW-1185">Reference proteome</keyword>
<dbReference type="Proteomes" id="UP000199054">
    <property type="component" value="Unassembled WGS sequence"/>
</dbReference>
<proteinExistence type="inferred from homology"/>
<evidence type="ECO:0000256" key="2">
    <source>
        <dbReference type="ARBA" id="ARBA00022598"/>
    </source>
</evidence>
<dbReference type="PANTHER" id="PTHR43201">
    <property type="entry name" value="ACYL-COA SYNTHETASE"/>
    <property type="match status" value="1"/>
</dbReference>
<dbReference type="Pfam" id="PF13193">
    <property type="entry name" value="AMP-binding_C"/>
    <property type="match status" value="1"/>
</dbReference>
<dbReference type="PANTHER" id="PTHR43201:SF5">
    <property type="entry name" value="MEDIUM-CHAIN ACYL-COA LIGASE ACSF2, MITOCHONDRIAL"/>
    <property type="match status" value="1"/>
</dbReference>
<evidence type="ECO:0000259" key="4">
    <source>
        <dbReference type="Pfam" id="PF13193"/>
    </source>
</evidence>